<dbReference type="GO" id="GO:0000105">
    <property type="term" value="P:L-histidine biosynthetic process"/>
    <property type="evidence" value="ECO:0007669"/>
    <property type="project" value="UniProtKB-UniRule"/>
</dbReference>
<keyword evidence="11" id="KW-0328">Glycosyltransferase</keyword>
<dbReference type="GO" id="GO:0006427">
    <property type="term" value="P:histidyl-tRNA aminoacylation"/>
    <property type="evidence" value="ECO:0007669"/>
    <property type="project" value="TreeGrafter"/>
</dbReference>
<keyword evidence="6 9" id="KW-0963">Cytoplasm</keyword>
<organism evidence="11 12">
    <name type="scientific">Nitrosovibrio tenuis</name>
    <dbReference type="NCBI Taxonomy" id="1233"/>
    <lineage>
        <taxon>Bacteria</taxon>
        <taxon>Pseudomonadati</taxon>
        <taxon>Pseudomonadota</taxon>
        <taxon>Betaproteobacteria</taxon>
        <taxon>Nitrosomonadales</taxon>
        <taxon>Nitrosomonadaceae</taxon>
        <taxon>Nitrosovibrio</taxon>
    </lineage>
</organism>
<dbReference type="STRING" id="1233.SAMN05216387_10921"/>
<evidence type="ECO:0000256" key="8">
    <source>
        <dbReference type="ARBA" id="ARBA00025246"/>
    </source>
</evidence>
<evidence type="ECO:0000256" key="7">
    <source>
        <dbReference type="ARBA" id="ARBA00023102"/>
    </source>
</evidence>
<comment type="subcellular location">
    <subcellularLocation>
        <location evidence="1 9">Cytoplasm</location>
    </subcellularLocation>
</comment>
<dbReference type="InterPro" id="IPR045864">
    <property type="entry name" value="aa-tRNA-synth_II/BPL/LPL"/>
</dbReference>
<dbReference type="SUPFAM" id="SSF55681">
    <property type="entry name" value="Class II aaRS and biotin synthetases"/>
    <property type="match status" value="1"/>
</dbReference>
<dbReference type="NCBIfam" id="TIGR00443">
    <property type="entry name" value="hisZ_biosyn_reg"/>
    <property type="match status" value="1"/>
</dbReference>
<keyword evidence="7 9" id="KW-0368">Histidine biosynthesis</keyword>
<evidence type="ECO:0000259" key="10">
    <source>
        <dbReference type="Pfam" id="PF13393"/>
    </source>
</evidence>
<evidence type="ECO:0000313" key="12">
    <source>
        <dbReference type="Proteomes" id="UP000198620"/>
    </source>
</evidence>
<dbReference type="GO" id="GO:0004821">
    <property type="term" value="F:histidine-tRNA ligase activity"/>
    <property type="evidence" value="ECO:0007669"/>
    <property type="project" value="TreeGrafter"/>
</dbReference>
<protein>
    <recommendedName>
        <fullName evidence="5 9">ATP phosphoribosyltransferase regulatory subunit</fullName>
    </recommendedName>
</protein>
<sequence>MRQWILPEYVEDILPAEARRIEMMRRRIMDLLWVHGYELVGPPLLEYVESLLSGSGGDTNLRMFKVVDQLSGRMMGLRADMTPQVARIDAHLLNRKGITRLCYAGSVLHTLPSGLTRTREPLQIGAELYGHSGLESDLEVQRLLLESLAIAGLPEIHLDLGHVAVFRGLVRGSGIPAELETELFEVLQAKDTDALKSLCAGLTKHVDTCAREALLLLPELYGDVEVLERARRFLPDYPEIRTALDELETVGEELNPLVDTLAFDLADLRGYHYHSGMVFAAYAGNSPNAIALGGRYDEVGKAFGRARPATGFSMDLRELSGLVQPGPSPRGILAPYIKGEKALEQKIVQLRNEGEIVVVELPGHERDQDMFNCDRKLVLEGGVWLTAGIEVDLNVGLEQ</sequence>
<dbReference type="PANTHER" id="PTHR43707">
    <property type="entry name" value="HISTIDYL-TRNA SYNTHETASE"/>
    <property type="match status" value="1"/>
</dbReference>
<dbReference type="GO" id="GO:0005737">
    <property type="term" value="C:cytoplasm"/>
    <property type="evidence" value="ECO:0007669"/>
    <property type="project" value="UniProtKB-SubCell"/>
</dbReference>
<dbReference type="UniPathway" id="UPA00031">
    <property type="reaction ID" value="UER00006"/>
</dbReference>
<gene>
    <name evidence="9" type="primary">hisZ</name>
    <name evidence="11" type="ORF">SAMN05216387_10921</name>
</gene>
<feature type="domain" description="Class II Histidinyl-tRNA synthetase (HisRS)-like catalytic core" evidence="10">
    <location>
        <begin position="9"/>
        <end position="319"/>
    </location>
</feature>
<comment type="miscellaneous">
    <text evidence="9">This function is generally fulfilled by the C-terminal part of HisG, which is missing in some bacteria such as this one.</text>
</comment>
<dbReference type="InterPro" id="IPR041715">
    <property type="entry name" value="HisRS-like_core"/>
</dbReference>
<reference evidence="11 12" key="1">
    <citation type="submission" date="2016-10" db="EMBL/GenBank/DDBJ databases">
        <authorList>
            <person name="de Groot N.N."/>
        </authorList>
    </citation>
    <scope>NUCLEOTIDE SEQUENCE [LARGE SCALE GENOMIC DNA]</scope>
    <source>
        <strain evidence="11 12">Nv1</strain>
    </source>
</reference>
<dbReference type="Proteomes" id="UP000198620">
    <property type="component" value="Unassembled WGS sequence"/>
</dbReference>
<evidence type="ECO:0000256" key="5">
    <source>
        <dbReference type="ARBA" id="ARBA00020397"/>
    </source>
</evidence>
<dbReference type="GO" id="GO:0016757">
    <property type="term" value="F:glycosyltransferase activity"/>
    <property type="evidence" value="ECO:0007669"/>
    <property type="project" value="UniProtKB-KW"/>
</dbReference>
<dbReference type="Gene3D" id="3.30.930.10">
    <property type="entry name" value="Bira Bifunctional Protein, Domain 2"/>
    <property type="match status" value="1"/>
</dbReference>
<dbReference type="Pfam" id="PF13393">
    <property type="entry name" value="tRNA-synt_His"/>
    <property type="match status" value="1"/>
</dbReference>
<evidence type="ECO:0000256" key="9">
    <source>
        <dbReference type="HAMAP-Rule" id="MF_00125"/>
    </source>
</evidence>
<evidence type="ECO:0000313" key="11">
    <source>
        <dbReference type="EMBL" id="SEL34640.1"/>
    </source>
</evidence>
<dbReference type="NCBIfam" id="NF009086">
    <property type="entry name" value="PRK12421.1"/>
    <property type="match status" value="1"/>
</dbReference>
<dbReference type="PANTHER" id="PTHR43707:SF1">
    <property type="entry name" value="HISTIDINE--TRNA LIGASE, MITOCHONDRIAL-RELATED"/>
    <property type="match status" value="1"/>
</dbReference>
<evidence type="ECO:0000256" key="3">
    <source>
        <dbReference type="ARBA" id="ARBA00005539"/>
    </source>
</evidence>
<dbReference type="EMBL" id="FOBH01000009">
    <property type="protein sequence ID" value="SEL34640.1"/>
    <property type="molecule type" value="Genomic_DNA"/>
</dbReference>
<evidence type="ECO:0000256" key="4">
    <source>
        <dbReference type="ARBA" id="ARBA00011496"/>
    </source>
</evidence>
<dbReference type="InterPro" id="IPR004516">
    <property type="entry name" value="HisRS/HisZ"/>
</dbReference>
<comment type="pathway">
    <text evidence="2 9">Amino-acid biosynthesis; L-histidine biosynthesis; L-histidine from 5-phospho-alpha-D-ribose 1-diphosphate: step 1/9.</text>
</comment>
<dbReference type="AlphaFoldDB" id="A0A1H7PFS9"/>
<comment type="function">
    <text evidence="8 9">Required for the first step of histidine biosynthesis. May allow the feedback regulation of ATP phosphoribosyltransferase activity by histidine.</text>
</comment>
<comment type="similarity">
    <text evidence="3 9">Belongs to the class-II aminoacyl-tRNA synthetase family. HisZ subfamily.</text>
</comment>
<keyword evidence="11" id="KW-0808">Transferase</keyword>
<accession>A0A1H7PFS9</accession>
<comment type="subunit">
    <text evidence="4 9">Heteromultimer composed of HisG and HisZ subunits.</text>
</comment>
<keyword evidence="9" id="KW-0028">Amino-acid biosynthesis</keyword>
<keyword evidence="12" id="KW-1185">Reference proteome</keyword>
<dbReference type="InterPro" id="IPR004517">
    <property type="entry name" value="HisZ"/>
</dbReference>
<evidence type="ECO:0000256" key="6">
    <source>
        <dbReference type="ARBA" id="ARBA00022490"/>
    </source>
</evidence>
<evidence type="ECO:0000256" key="2">
    <source>
        <dbReference type="ARBA" id="ARBA00004667"/>
    </source>
</evidence>
<proteinExistence type="inferred from homology"/>
<dbReference type="OrthoDB" id="9769617at2"/>
<dbReference type="HAMAP" id="MF_00125">
    <property type="entry name" value="HisZ"/>
    <property type="match status" value="1"/>
</dbReference>
<dbReference type="NCBIfam" id="NF008935">
    <property type="entry name" value="PRK12292.1-1"/>
    <property type="match status" value="1"/>
</dbReference>
<evidence type="ECO:0000256" key="1">
    <source>
        <dbReference type="ARBA" id="ARBA00004496"/>
    </source>
</evidence>
<dbReference type="CDD" id="cd00773">
    <property type="entry name" value="HisRS-like_core"/>
    <property type="match status" value="1"/>
</dbReference>
<name>A0A1H7PFS9_9PROT</name>
<dbReference type="RefSeq" id="WP_090829044.1">
    <property type="nucleotide sequence ID" value="NZ_FOBH01000009.1"/>
</dbReference>